<dbReference type="EC" id="2.3.3.13" evidence="3 12"/>
<dbReference type="GO" id="GO:0003985">
    <property type="term" value="F:acetyl-CoA C-acetyltransferase activity"/>
    <property type="evidence" value="ECO:0007669"/>
    <property type="project" value="UniProtKB-UniRule"/>
</dbReference>
<keyword evidence="10 12" id="KW-0100">Branched-chain amino acid biosynthesis</keyword>
<dbReference type="AlphaFoldDB" id="A0A6L8VE64"/>
<dbReference type="NCBIfam" id="NF002087">
    <property type="entry name" value="PRK00915.1-4"/>
    <property type="match status" value="1"/>
</dbReference>
<dbReference type="InterPro" id="IPR036230">
    <property type="entry name" value="LeuA_allosteric_dom_sf"/>
</dbReference>
<dbReference type="InterPro" id="IPR013709">
    <property type="entry name" value="2-isopropylmalate_synth_dimer"/>
</dbReference>
<gene>
    <name evidence="12" type="primary">leuA</name>
    <name evidence="14" type="ORF">GS660_05810</name>
</gene>
<evidence type="ECO:0000259" key="13">
    <source>
        <dbReference type="PROSITE" id="PS50991"/>
    </source>
</evidence>
<dbReference type="FunFam" id="3.30.160.270:FF:000003">
    <property type="entry name" value="2-isopropylmalate synthase"/>
    <property type="match status" value="1"/>
</dbReference>
<comment type="subunit">
    <text evidence="12">Homodimer.</text>
</comment>
<evidence type="ECO:0000256" key="3">
    <source>
        <dbReference type="ARBA" id="ARBA00012973"/>
    </source>
</evidence>
<feature type="binding site" evidence="12">
    <location>
        <position position="28"/>
    </location>
    <ligand>
        <name>Mn(2+)</name>
        <dbReference type="ChEBI" id="CHEBI:29035"/>
    </ligand>
</feature>
<comment type="cofactor">
    <cofactor evidence="12">
        <name>Mn(2+)</name>
        <dbReference type="ChEBI" id="CHEBI:29035"/>
    </cofactor>
</comment>
<evidence type="ECO:0000256" key="12">
    <source>
        <dbReference type="HAMAP-Rule" id="MF_01025"/>
    </source>
</evidence>
<dbReference type="OrthoDB" id="9803573at2"/>
<keyword evidence="15" id="KW-1185">Reference proteome</keyword>
<dbReference type="Proteomes" id="UP000477083">
    <property type="component" value="Unassembled WGS sequence"/>
</dbReference>
<evidence type="ECO:0000256" key="11">
    <source>
        <dbReference type="ARBA" id="ARBA00029993"/>
    </source>
</evidence>
<dbReference type="InterPro" id="IPR013785">
    <property type="entry name" value="Aldolase_TIM"/>
</dbReference>
<evidence type="ECO:0000256" key="6">
    <source>
        <dbReference type="ARBA" id="ARBA00022605"/>
    </source>
</evidence>
<dbReference type="InterPro" id="IPR005671">
    <property type="entry name" value="LeuA_bact_synth"/>
</dbReference>
<keyword evidence="6 12" id="KW-0028">Amino-acid biosynthesis</keyword>
<dbReference type="FunFam" id="1.10.238.260:FF:000001">
    <property type="entry name" value="2-isopropylmalate synthase"/>
    <property type="match status" value="1"/>
</dbReference>
<feature type="domain" description="Pyruvate carboxyltransferase" evidence="13">
    <location>
        <begin position="19"/>
        <end position="280"/>
    </location>
</feature>
<reference evidence="14 15" key="1">
    <citation type="submission" date="2020-01" db="EMBL/GenBank/DDBJ databases">
        <title>Frigidibacter albus SP32T (=CGMCC 1.13995T).</title>
        <authorList>
            <person name="Liao X."/>
        </authorList>
    </citation>
    <scope>NUCLEOTIDE SEQUENCE [LARGE SCALE GENOMIC DNA]</scope>
    <source>
        <strain evidence="14 15">SP32</strain>
    </source>
</reference>
<evidence type="ECO:0000256" key="5">
    <source>
        <dbReference type="ARBA" id="ARBA00022430"/>
    </source>
</evidence>
<evidence type="ECO:0000313" key="15">
    <source>
        <dbReference type="Proteomes" id="UP000477083"/>
    </source>
</evidence>
<comment type="caution">
    <text evidence="14">The sequence shown here is derived from an EMBL/GenBank/DDBJ whole genome shotgun (WGS) entry which is preliminary data.</text>
</comment>
<dbReference type="Pfam" id="PF00682">
    <property type="entry name" value="HMGL-like"/>
    <property type="match status" value="1"/>
</dbReference>
<keyword evidence="14" id="KW-0012">Acyltransferase</keyword>
<dbReference type="UniPathway" id="UPA00048">
    <property type="reaction ID" value="UER00070"/>
</dbReference>
<dbReference type="InterPro" id="IPR000891">
    <property type="entry name" value="PYR_CT"/>
</dbReference>
<dbReference type="InterPro" id="IPR054691">
    <property type="entry name" value="LeuA/HCS_post-cat"/>
</dbReference>
<dbReference type="PANTHER" id="PTHR10277:SF9">
    <property type="entry name" value="2-ISOPROPYLMALATE SYNTHASE 1, CHLOROPLASTIC-RELATED"/>
    <property type="match status" value="1"/>
</dbReference>
<dbReference type="NCBIfam" id="TIGR00973">
    <property type="entry name" value="leuA_bact"/>
    <property type="match status" value="1"/>
</dbReference>
<dbReference type="HAMAP" id="MF_01025">
    <property type="entry name" value="LeuA_type1"/>
    <property type="match status" value="1"/>
</dbReference>
<evidence type="ECO:0000256" key="2">
    <source>
        <dbReference type="ARBA" id="ARBA00009396"/>
    </source>
</evidence>
<keyword evidence="12" id="KW-0963">Cytoplasm</keyword>
<evidence type="ECO:0000256" key="8">
    <source>
        <dbReference type="ARBA" id="ARBA00022723"/>
    </source>
</evidence>
<comment type="similarity">
    <text evidence="2 12">Belongs to the alpha-IPM synthase/homocitrate synthase family. LeuA type 1 subfamily.</text>
</comment>
<evidence type="ECO:0000313" key="14">
    <source>
        <dbReference type="EMBL" id="MZQ88607.1"/>
    </source>
</evidence>
<proteinExistence type="inferred from homology"/>
<protein>
    <recommendedName>
        <fullName evidence="4 12">2-isopropylmalate synthase</fullName>
        <ecNumber evidence="3 12">2.3.3.13</ecNumber>
    </recommendedName>
    <alternativeName>
        <fullName evidence="11 12">Alpha-IPM synthase</fullName>
    </alternativeName>
    <alternativeName>
        <fullName evidence="12">Alpha-isopropylmalate synthase</fullName>
    </alternativeName>
</protein>
<evidence type="ECO:0000256" key="7">
    <source>
        <dbReference type="ARBA" id="ARBA00022679"/>
    </source>
</evidence>
<dbReference type="PROSITE" id="PS00816">
    <property type="entry name" value="AIPM_HOMOCIT_SYNTH_2"/>
    <property type="match status" value="1"/>
</dbReference>
<dbReference type="Pfam" id="PF08502">
    <property type="entry name" value="LeuA_dimer"/>
    <property type="match status" value="1"/>
</dbReference>
<dbReference type="CDD" id="cd07940">
    <property type="entry name" value="DRE_TIM_IPMS"/>
    <property type="match status" value="1"/>
</dbReference>
<dbReference type="GO" id="GO:0005829">
    <property type="term" value="C:cytosol"/>
    <property type="evidence" value="ECO:0007669"/>
    <property type="project" value="TreeGrafter"/>
</dbReference>
<dbReference type="NCBIfam" id="NF002086">
    <property type="entry name" value="PRK00915.1-3"/>
    <property type="match status" value="1"/>
</dbReference>
<dbReference type="FunFam" id="3.20.20.70:FF:000010">
    <property type="entry name" value="2-isopropylmalate synthase"/>
    <property type="match status" value="1"/>
</dbReference>
<keyword evidence="5 12" id="KW-0432">Leucine biosynthesis</keyword>
<evidence type="ECO:0000256" key="4">
    <source>
        <dbReference type="ARBA" id="ARBA00018198"/>
    </source>
</evidence>
<dbReference type="Gene3D" id="3.20.20.70">
    <property type="entry name" value="Aldolase class I"/>
    <property type="match status" value="1"/>
</dbReference>
<dbReference type="GO" id="GO:0003852">
    <property type="term" value="F:2-isopropylmalate synthase activity"/>
    <property type="evidence" value="ECO:0007669"/>
    <property type="project" value="UniProtKB-UniRule"/>
</dbReference>
<dbReference type="PROSITE" id="PS50991">
    <property type="entry name" value="PYR_CT"/>
    <property type="match status" value="1"/>
</dbReference>
<dbReference type="SUPFAM" id="SSF110921">
    <property type="entry name" value="2-isopropylmalate synthase LeuA, allosteric (dimerisation) domain"/>
    <property type="match status" value="1"/>
</dbReference>
<name>A0A6L8VE64_9RHOB</name>
<feature type="binding site" evidence="12">
    <location>
        <position position="251"/>
    </location>
    <ligand>
        <name>Mn(2+)</name>
        <dbReference type="ChEBI" id="CHEBI:29035"/>
    </ligand>
</feature>
<evidence type="ECO:0000256" key="9">
    <source>
        <dbReference type="ARBA" id="ARBA00023211"/>
    </source>
</evidence>
<feature type="binding site" evidence="12">
    <location>
        <position position="215"/>
    </location>
    <ligand>
        <name>Mn(2+)</name>
        <dbReference type="ChEBI" id="CHEBI:29035"/>
    </ligand>
</feature>
<dbReference type="GO" id="GO:0009098">
    <property type="term" value="P:L-leucine biosynthetic process"/>
    <property type="evidence" value="ECO:0007669"/>
    <property type="project" value="UniProtKB-UniRule"/>
</dbReference>
<dbReference type="GO" id="GO:0030145">
    <property type="term" value="F:manganese ion binding"/>
    <property type="evidence" value="ECO:0007669"/>
    <property type="project" value="UniProtKB-UniRule"/>
</dbReference>
<evidence type="ECO:0000256" key="10">
    <source>
        <dbReference type="ARBA" id="ARBA00023304"/>
    </source>
</evidence>
<dbReference type="InterPro" id="IPR050073">
    <property type="entry name" value="2-IPM_HCS-like"/>
</dbReference>
<sequence length="534" mass="57692">MTETTNPPAPGAVAAADRVLIFDTTLRDGEQSPGATMSHAEKLEIATLLDEMGVDIIEAGFPIASEGDFAAVSEIAKAAKNSVICGLARANDKDIDRCWEAIRHARQPRIHTFIGTSPLHRDITKLSQDDMVTRIHETVTRARNLCDNVQWSPMDATRTEHDYLCRVVEAAIKAGASTINIPDTVGYTAPRESAALIRMLLERVPGADGVIFATHCHNDLGMATANSLAAVEAGARQIECTINGLGERAGNTALEEVVMALKVRQDIMPYSTGIDTTKIMNLSRRVSQVSGFAVQFNKAIVGKNAFLHESGIHQDGVLKNVETFEIMRPADIGITETNIAMGKHSGRAALRSKLSDLGHELADNQLNDVFVRFKALADRKKEIYDEDLIALMADSAANTDSDYLQVKFLRVVCGTEGPQTAELRMLVGEEELSAATTGDGPVDAAFKAVRTLFPHEARLQLYQVHAVTEGTDAQATVSVRMEENGRIVTGSAADTDTILASVKAYVGALNRLRVRREKSAPDADVKAVSYRSAG</sequence>
<evidence type="ECO:0000256" key="1">
    <source>
        <dbReference type="ARBA" id="ARBA00004689"/>
    </source>
</evidence>
<dbReference type="Gene3D" id="1.10.238.260">
    <property type="match status" value="1"/>
</dbReference>
<comment type="pathway">
    <text evidence="1 12">Amino-acid biosynthesis; L-leucine biosynthesis; L-leucine from 3-methyl-2-oxobutanoate: step 1/4.</text>
</comment>
<keyword evidence="7 12" id="KW-0808">Transferase</keyword>
<dbReference type="SMART" id="SM00917">
    <property type="entry name" value="LeuA_dimer"/>
    <property type="match status" value="1"/>
</dbReference>
<keyword evidence="8 12" id="KW-0479">Metal-binding</keyword>
<dbReference type="Pfam" id="PF22617">
    <property type="entry name" value="HCS_D2"/>
    <property type="match status" value="1"/>
</dbReference>
<dbReference type="RefSeq" id="WP_161344376.1">
    <property type="nucleotide sequence ID" value="NZ_BMGW01000003.1"/>
</dbReference>
<dbReference type="InterPro" id="IPR002034">
    <property type="entry name" value="AIPM/Hcit_synth_CS"/>
</dbReference>
<comment type="function">
    <text evidence="12">Catalyzes the condensation of the acetyl group of acetyl-CoA with 3-methyl-2-oxobutanoate (2-ketoisovalerate) to form 3-carboxy-3-hydroxy-4-methylpentanoate (2-isopropylmalate).</text>
</comment>
<dbReference type="SUPFAM" id="SSF51569">
    <property type="entry name" value="Aldolase"/>
    <property type="match status" value="1"/>
</dbReference>
<dbReference type="PROSITE" id="PS00815">
    <property type="entry name" value="AIPM_HOMOCIT_SYNTH_1"/>
    <property type="match status" value="1"/>
</dbReference>
<accession>A0A6L8VE64</accession>
<dbReference type="EMBL" id="WWNR01000003">
    <property type="protein sequence ID" value="MZQ88607.1"/>
    <property type="molecule type" value="Genomic_DNA"/>
</dbReference>
<comment type="catalytic activity">
    <reaction evidence="12">
        <text>3-methyl-2-oxobutanoate + acetyl-CoA + H2O = (2S)-2-isopropylmalate + CoA + H(+)</text>
        <dbReference type="Rhea" id="RHEA:21524"/>
        <dbReference type="ChEBI" id="CHEBI:1178"/>
        <dbReference type="ChEBI" id="CHEBI:11851"/>
        <dbReference type="ChEBI" id="CHEBI:15377"/>
        <dbReference type="ChEBI" id="CHEBI:15378"/>
        <dbReference type="ChEBI" id="CHEBI:57287"/>
        <dbReference type="ChEBI" id="CHEBI:57288"/>
        <dbReference type="EC" id="2.3.3.13"/>
    </reaction>
</comment>
<dbReference type="Gene3D" id="3.30.160.270">
    <property type="match status" value="1"/>
</dbReference>
<dbReference type="PANTHER" id="PTHR10277">
    <property type="entry name" value="HOMOCITRATE SYNTHASE-RELATED"/>
    <property type="match status" value="1"/>
</dbReference>
<organism evidence="14 15">
    <name type="scientific">Frigidibacter albus</name>
    <dbReference type="NCBI Taxonomy" id="1465486"/>
    <lineage>
        <taxon>Bacteria</taxon>
        <taxon>Pseudomonadati</taxon>
        <taxon>Pseudomonadota</taxon>
        <taxon>Alphaproteobacteria</taxon>
        <taxon>Rhodobacterales</taxon>
        <taxon>Paracoccaceae</taxon>
        <taxon>Frigidibacter</taxon>
    </lineage>
</organism>
<keyword evidence="9 12" id="KW-0464">Manganese</keyword>
<feature type="binding site" evidence="12">
    <location>
        <position position="217"/>
    </location>
    <ligand>
        <name>Mn(2+)</name>
        <dbReference type="ChEBI" id="CHEBI:29035"/>
    </ligand>
</feature>
<feature type="region of interest" description="Regulatory domain" evidence="12">
    <location>
        <begin position="405"/>
        <end position="534"/>
    </location>
</feature>